<protein>
    <submittedName>
        <fullName evidence="6">MFS general substrate transporter</fullName>
    </submittedName>
</protein>
<dbReference type="EMBL" id="KB469300">
    <property type="protein sequence ID" value="EPQ56309.1"/>
    <property type="molecule type" value="Genomic_DNA"/>
</dbReference>
<feature type="transmembrane region" description="Helical" evidence="4">
    <location>
        <begin position="254"/>
        <end position="275"/>
    </location>
</feature>
<feature type="transmembrane region" description="Helical" evidence="4">
    <location>
        <begin position="213"/>
        <end position="233"/>
    </location>
</feature>
<dbReference type="PROSITE" id="PS50850">
    <property type="entry name" value="MFS"/>
    <property type="match status" value="1"/>
</dbReference>
<reference evidence="6 7" key="1">
    <citation type="journal article" date="2012" name="Science">
        <title>The Paleozoic origin of enzymatic lignin decomposition reconstructed from 31 fungal genomes.</title>
        <authorList>
            <person name="Floudas D."/>
            <person name="Binder M."/>
            <person name="Riley R."/>
            <person name="Barry K."/>
            <person name="Blanchette R.A."/>
            <person name="Henrissat B."/>
            <person name="Martinez A.T."/>
            <person name="Otillar R."/>
            <person name="Spatafora J.W."/>
            <person name="Yadav J.S."/>
            <person name="Aerts A."/>
            <person name="Benoit I."/>
            <person name="Boyd A."/>
            <person name="Carlson A."/>
            <person name="Copeland A."/>
            <person name="Coutinho P.M."/>
            <person name="de Vries R.P."/>
            <person name="Ferreira P."/>
            <person name="Findley K."/>
            <person name="Foster B."/>
            <person name="Gaskell J."/>
            <person name="Glotzer D."/>
            <person name="Gorecki P."/>
            <person name="Heitman J."/>
            <person name="Hesse C."/>
            <person name="Hori C."/>
            <person name="Igarashi K."/>
            <person name="Jurgens J.A."/>
            <person name="Kallen N."/>
            <person name="Kersten P."/>
            <person name="Kohler A."/>
            <person name="Kuees U."/>
            <person name="Kumar T.K.A."/>
            <person name="Kuo A."/>
            <person name="LaButti K."/>
            <person name="Larrondo L.F."/>
            <person name="Lindquist E."/>
            <person name="Ling A."/>
            <person name="Lombard V."/>
            <person name="Lucas S."/>
            <person name="Lundell T."/>
            <person name="Martin R."/>
            <person name="McLaughlin D.J."/>
            <person name="Morgenstern I."/>
            <person name="Morin E."/>
            <person name="Murat C."/>
            <person name="Nagy L.G."/>
            <person name="Nolan M."/>
            <person name="Ohm R.A."/>
            <person name="Patyshakuliyeva A."/>
            <person name="Rokas A."/>
            <person name="Ruiz-Duenas F.J."/>
            <person name="Sabat G."/>
            <person name="Salamov A."/>
            <person name="Samejima M."/>
            <person name="Schmutz J."/>
            <person name="Slot J.C."/>
            <person name="St John F."/>
            <person name="Stenlid J."/>
            <person name="Sun H."/>
            <person name="Sun S."/>
            <person name="Syed K."/>
            <person name="Tsang A."/>
            <person name="Wiebenga A."/>
            <person name="Young D."/>
            <person name="Pisabarro A."/>
            <person name="Eastwood D.C."/>
            <person name="Martin F."/>
            <person name="Cullen D."/>
            <person name="Grigoriev I.V."/>
            <person name="Hibbett D.S."/>
        </authorList>
    </citation>
    <scope>NUCLEOTIDE SEQUENCE [LARGE SCALE GENOMIC DNA]</scope>
    <source>
        <strain evidence="6 7">ATCC 11539</strain>
    </source>
</reference>
<feature type="compositionally biased region" description="Basic and acidic residues" evidence="3">
    <location>
        <begin position="1"/>
        <end position="19"/>
    </location>
</feature>
<dbReference type="RefSeq" id="XP_007865064.1">
    <property type="nucleotide sequence ID" value="XM_007866873.1"/>
</dbReference>
<evidence type="ECO:0000313" key="7">
    <source>
        <dbReference type="Proteomes" id="UP000030669"/>
    </source>
</evidence>
<dbReference type="Proteomes" id="UP000030669">
    <property type="component" value="Unassembled WGS sequence"/>
</dbReference>
<keyword evidence="4" id="KW-0472">Membrane</keyword>
<accession>S7RT64</accession>
<dbReference type="InterPro" id="IPR050327">
    <property type="entry name" value="Proton-linked_MCT"/>
</dbReference>
<comment type="similarity">
    <text evidence="2">Belongs to the major facilitator superfamily. Monocarboxylate porter (TC 2.A.1.13) family.</text>
</comment>
<keyword evidence="4" id="KW-1133">Transmembrane helix</keyword>
<name>S7RT64_GLOTA</name>
<feature type="region of interest" description="Disordered" evidence="3">
    <location>
        <begin position="1"/>
        <end position="29"/>
    </location>
</feature>
<feature type="transmembrane region" description="Helical" evidence="4">
    <location>
        <begin position="152"/>
        <end position="169"/>
    </location>
</feature>
<organism evidence="6 7">
    <name type="scientific">Gloeophyllum trabeum (strain ATCC 11539 / FP-39264 / Madison 617)</name>
    <name type="common">Brown rot fungus</name>
    <dbReference type="NCBI Taxonomy" id="670483"/>
    <lineage>
        <taxon>Eukaryota</taxon>
        <taxon>Fungi</taxon>
        <taxon>Dikarya</taxon>
        <taxon>Basidiomycota</taxon>
        <taxon>Agaricomycotina</taxon>
        <taxon>Agaricomycetes</taxon>
        <taxon>Gloeophyllales</taxon>
        <taxon>Gloeophyllaceae</taxon>
        <taxon>Gloeophyllum</taxon>
    </lineage>
</organism>
<dbReference type="GeneID" id="19299275"/>
<sequence>MQRSKEFQEKDALSEHEQQRIASNAEDVSEVVSGRETELPPVDGGWRAWTFCFAAFWLETMVWGFGYSYGVFQEYYSTHEFQSASNVAISAVGTVSLALTFGSTIPLMLYFRRYPTLIKPTMWVGLVVAVAALVVSSFANAIWQLIILQGVIYGLAGGMIYIPIVFWLPQWFVKHRGLAGGLVMGGSGIGGFVFPLILNALLSRLGFRWTLRIWALIMAVVAGPAVLAVNPRVPLPKHEKGSPRPSVVPKELPFFRDAAFWMFSCVNMLQALSYFPVSLYLTVFTTSVASSLSATAVLSVFNVACIFGQVAIGYLCDRLPYPWIACASAFGSALVAFLLWGFSYNLGQVFGFAVLFGGLSGGFASVWQPAATDCAGKKGELQPYIFGLFATIKGVAAVIGPIISGILYDAGKGTGALSGKYGRFGFGKMEIFVGSLAMATSVVSIILGVVRVKFKRPVY</sequence>
<feature type="transmembrane region" description="Helical" evidence="4">
    <location>
        <begin position="431"/>
        <end position="450"/>
    </location>
</feature>
<evidence type="ECO:0000256" key="3">
    <source>
        <dbReference type="SAM" id="MobiDB-lite"/>
    </source>
</evidence>
<dbReference type="PANTHER" id="PTHR11360:SF287">
    <property type="entry name" value="MFS MONOCARBOXYLATE TRANSPORTER"/>
    <property type="match status" value="1"/>
</dbReference>
<feature type="transmembrane region" description="Helical" evidence="4">
    <location>
        <begin position="323"/>
        <end position="343"/>
    </location>
</feature>
<dbReference type="SUPFAM" id="SSF103473">
    <property type="entry name" value="MFS general substrate transporter"/>
    <property type="match status" value="1"/>
</dbReference>
<feature type="transmembrane region" description="Helical" evidence="4">
    <location>
        <begin position="87"/>
        <end position="111"/>
    </location>
</feature>
<feature type="domain" description="Major facilitator superfamily (MFS) profile" evidence="5">
    <location>
        <begin position="22"/>
        <end position="456"/>
    </location>
</feature>
<dbReference type="eggNOG" id="KOG2504">
    <property type="taxonomic scope" value="Eukaryota"/>
</dbReference>
<evidence type="ECO:0000259" key="5">
    <source>
        <dbReference type="PROSITE" id="PS50850"/>
    </source>
</evidence>
<dbReference type="OMA" id="ATEFMIW"/>
<feature type="transmembrane region" description="Helical" evidence="4">
    <location>
        <begin position="384"/>
        <end position="408"/>
    </location>
</feature>
<keyword evidence="7" id="KW-1185">Reference proteome</keyword>
<dbReference type="Gene3D" id="1.20.1250.20">
    <property type="entry name" value="MFS general substrate transporter like domains"/>
    <property type="match status" value="2"/>
</dbReference>
<dbReference type="PANTHER" id="PTHR11360">
    <property type="entry name" value="MONOCARBOXYLATE TRANSPORTER"/>
    <property type="match status" value="1"/>
</dbReference>
<dbReference type="OrthoDB" id="2213137at2759"/>
<comment type="subcellular location">
    <subcellularLocation>
        <location evidence="1">Membrane</location>
        <topology evidence="1">Multi-pass membrane protein</topology>
    </subcellularLocation>
</comment>
<keyword evidence="4" id="KW-0812">Transmembrane</keyword>
<evidence type="ECO:0000256" key="1">
    <source>
        <dbReference type="ARBA" id="ARBA00004141"/>
    </source>
</evidence>
<evidence type="ECO:0000256" key="2">
    <source>
        <dbReference type="ARBA" id="ARBA00006727"/>
    </source>
</evidence>
<feature type="transmembrane region" description="Helical" evidence="4">
    <location>
        <begin position="349"/>
        <end position="372"/>
    </location>
</feature>
<proteinExistence type="inferred from homology"/>
<gene>
    <name evidence="6" type="ORF">GLOTRDRAFT_110743</name>
</gene>
<dbReference type="GO" id="GO:0016020">
    <property type="term" value="C:membrane"/>
    <property type="evidence" value="ECO:0007669"/>
    <property type="project" value="UniProtKB-SubCell"/>
</dbReference>
<feature type="transmembrane region" description="Helical" evidence="4">
    <location>
        <begin position="123"/>
        <end position="146"/>
    </location>
</feature>
<dbReference type="KEGG" id="gtr:GLOTRDRAFT_110743"/>
<dbReference type="InterPro" id="IPR011701">
    <property type="entry name" value="MFS"/>
</dbReference>
<evidence type="ECO:0000313" key="6">
    <source>
        <dbReference type="EMBL" id="EPQ56309.1"/>
    </source>
</evidence>
<feature type="transmembrane region" description="Helical" evidence="4">
    <location>
        <begin position="48"/>
        <end position="67"/>
    </location>
</feature>
<dbReference type="Pfam" id="PF07690">
    <property type="entry name" value="MFS_1"/>
    <property type="match status" value="1"/>
</dbReference>
<dbReference type="AlphaFoldDB" id="S7RT64"/>
<dbReference type="InterPro" id="IPR020846">
    <property type="entry name" value="MFS_dom"/>
</dbReference>
<dbReference type="GO" id="GO:0022857">
    <property type="term" value="F:transmembrane transporter activity"/>
    <property type="evidence" value="ECO:0007669"/>
    <property type="project" value="InterPro"/>
</dbReference>
<evidence type="ECO:0000256" key="4">
    <source>
        <dbReference type="SAM" id="Phobius"/>
    </source>
</evidence>
<feature type="transmembrane region" description="Helical" evidence="4">
    <location>
        <begin position="295"/>
        <end position="316"/>
    </location>
</feature>
<dbReference type="InterPro" id="IPR036259">
    <property type="entry name" value="MFS_trans_sf"/>
</dbReference>
<dbReference type="HOGENOM" id="CLU_001265_1_2_1"/>
<feature type="transmembrane region" description="Helical" evidence="4">
    <location>
        <begin position="181"/>
        <end position="201"/>
    </location>
</feature>